<organism evidence="8 10">
    <name type="scientific">Cupriavidus campinensis</name>
    <dbReference type="NCBI Taxonomy" id="151783"/>
    <lineage>
        <taxon>Bacteria</taxon>
        <taxon>Pseudomonadati</taxon>
        <taxon>Pseudomonadota</taxon>
        <taxon>Betaproteobacteria</taxon>
        <taxon>Burkholderiales</taxon>
        <taxon>Burkholderiaceae</taxon>
        <taxon>Cupriavidus</taxon>
    </lineage>
</organism>
<evidence type="ECO:0000259" key="6">
    <source>
        <dbReference type="PROSITE" id="PS51085"/>
    </source>
</evidence>
<dbReference type="InterPro" id="IPR051452">
    <property type="entry name" value="Diverse_Oxidoreductases"/>
</dbReference>
<evidence type="ECO:0000256" key="5">
    <source>
        <dbReference type="ARBA" id="ARBA00023014"/>
    </source>
</evidence>
<keyword evidence="5" id="KW-0411">Iron-sulfur</keyword>
<dbReference type="InterPro" id="IPR002888">
    <property type="entry name" value="2Fe-2S-bd"/>
</dbReference>
<dbReference type="GO" id="GO:0016491">
    <property type="term" value="F:oxidoreductase activity"/>
    <property type="evidence" value="ECO:0007669"/>
    <property type="project" value="UniProtKB-KW"/>
</dbReference>
<dbReference type="Pfam" id="PF01799">
    <property type="entry name" value="Fer2_2"/>
    <property type="match status" value="1"/>
</dbReference>
<dbReference type="KEGG" id="ccam:M5D45_06885"/>
<dbReference type="InterPro" id="IPR036010">
    <property type="entry name" value="2Fe-2S_ferredoxin-like_sf"/>
</dbReference>
<keyword evidence="2" id="KW-0479">Metal-binding</keyword>
<keyword evidence="4" id="KW-0408">Iron</keyword>
<accession>A0AAE9I0U5</accession>
<evidence type="ECO:0000256" key="2">
    <source>
        <dbReference type="ARBA" id="ARBA00022723"/>
    </source>
</evidence>
<dbReference type="EMBL" id="VCIZ01000001">
    <property type="protein sequence ID" value="TSP14440.1"/>
    <property type="molecule type" value="Genomic_DNA"/>
</dbReference>
<reference evidence="8" key="2">
    <citation type="journal article" date="2022" name="Microbiol. Resour. Announc.">
        <title>Genome Sequence of Cupriavidus campinensis Strain G5, a Member of a Bacterial Consortium Capable of Polyethylene Degradation.</title>
        <authorList>
            <person name="Schneider B."/>
            <person name="Pfeiffer F."/>
            <person name="Dyall-Smith M."/>
            <person name="Kunte H.J."/>
        </authorList>
    </citation>
    <scope>NUCLEOTIDE SEQUENCE</scope>
    <source>
        <strain evidence="8">G5</strain>
    </source>
</reference>
<evidence type="ECO:0000256" key="1">
    <source>
        <dbReference type="ARBA" id="ARBA00022714"/>
    </source>
</evidence>
<name>A0AAE9I0U5_9BURK</name>
<dbReference type="Proteomes" id="UP001056132">
    <property type="component" value="Chromosome 1"/>
</dbReference>
<dbReference type="GO" id="GO:0046872">
    <property type="term" value="F:metal ion binding"/>
    <property type="evidence" value="ECO:0007669"/>
    <property type="project" value="UniProtKB-KW"/>
</dbReference>
<dbReference type="PROSITE" id="PS51085">
    <property type="entry name" value="2FE2S_FER_2"/>
    <property type="match status" value="1"/>
</dbReference>
<dbReference type="Pfam" id="PF00111">
    <property type="entry name" value="Fer2"/>
    <property type="match status" value="1"/>
</dbReference>
<evidence type="ECO:0000313" key="8">
    <source>
        <dbReference type="EMBL" id="URF05523.1"/>
    </source>
</evidence>
<dbReference type="Proteomes" id="UP000318943">
    <property type="component" value="Unassembled WGS sequence"/>
</dbReference>
<evidence type="ECO:0000313" key="9">
    <source>
        <dbReference type="Proteomes" id="UP000318943"/>
    </source>
</evidence>
<evidence type="ECO:0000256" key="3">
    <source>
        <dbReference type="ARBA" id="ARBA00023002"/>
    </source>
</evidence>
<reference evidence="8" key="3">
    <citation type="submission" date="2022-05" db="EMBL/GenBank/DDBJ databases">
        <authorList>
            <person name="Kunte H.-J."/>
        </authorList>
    </citation>
    <scope>NUCLEOTIDE SEQUENCE</scope>
    <source>
        <strain evidence="8">G5</strain>
    </source>
</reference>
<keyword evidence="3" id="KW-0560">Oxidoreductase</keyword>
<dbReference type="GO" id="GO:0051537">
    <property type="term" value="F:2 iron, 2 sulfur cluster binding"/>
    <property type="evidence" value="ECO:0007669"/>
    <property type="project" value="UniProtKB-KW"/>
</dbReference>
<dbReference type="Gene3D" id="3.10.20.30">
    <property type="match status" value="1"/>
</dbReference>
<dbReference type="InterPro" id="IPR012675">
    <property type="entry name" value="Beta-grasp_dom_sf"/>
</dbReference>
<evidence type="ECO:0000313" key="7">
    <source>
        <dbReference type="EMBL" id="TSP14440.1"/>
    </source>
</evidence>
<dbReference type="PROSITE" id="PS00197">
    <property type="entry name" value="2FE2S_FER_1"/>
    <property type="match status" value="1"/>
</dbReference>
<dbReference type="InterPro" id="IPR006058">
    <property type="entry name" value="2Fe2S_fd_BS"/>
</dbReference>
<dbReference type="SUPFAM" id="SSF54292">
    <property type="entry name" value="2Fe-2S ferredoxin-like"/>
    <property type="match status" value="1"/>
</dbReference>
<reference evidence="7 9" key="1">
    <citation type="submission" date="2019-05" db="EMBL/GenBank/DDBJ databases">
        <title>Whole genome sequence analysis of Cupriavidus campinensis S14E4C strain.</title>
        <authorList>
            <person name="Abbaszade G."/>
            <person name="Szabo A."/>
            <person name="Toumi M."/>
            <person name="Toth E."/>
        </authorList>
    </citation>
    <scope>NUCLEOTIDE SEQUENCE [LARGE SCALE GENOMIC DNA]</scope>
    <source>
        <strain evidence="7 9">S14E4C</strain>
    </source>
</reference>
<protein>
    <submittedName>
        <fullName evidence="8">(2Fe-2S)-binding protein</fullName>
    </submittedName>
</protein>
<keyword evidence="9" id="KW-1185">Reference proteome</keyword>
<feature type="domain" description="2Fe-2S ferredoxin-type" evidence="6">
    <location>
        <begin position="5"/>
        <end position="81"/>
    </location>
</feature>
<sequence>MATPRPIVLRVNRDTQEVCVDPATPLLYVLRNDLACNGPKYGCGLGQCGACTVLIDGLAARSCIVPASAAVGRAVTTLEGLGTRAAPDPVQQAFIEEQAAQCGYCLNGMIMSAKALLAANPDPSETEIREALRFNLCRCGTHVEILRAVQRAAVLQREAHAHAEIEAIR</sequence>
<proteinExistence type="predicted"/>
<dbReference type="Gene3D" id="1.10.150.120">
    <property type="entry name" value="[2Fe-2S]-binding domain"/>
    <property type="match status" value="1"/>
</dbReference>
<dbReference type="RefSeq" id="WP_144195645.1">
    <property type="nucleotide sequence ID" value="NZ_CAJPVH010000023.1"/>
</dbReference>
<dbReference type="AlphaFoldDB" id="A0AAE9I0U5"/>
<dbReference type="PANTHER" id="PTHR44379">
    <property type="entry name" value="OXIDOREDUCTASE WITH IRON-SULFUR SUBUNIT"/>
    <property type="match status" value="1"/>
</dbReference>
<keyword evidence="1" id="KW-0001">2Fe-2S</keyword>
<dbReference type="PANTHER" id="PTHR44379:SF6">
    <property type="entry name" value="BLR6046 PROTEIN"/>
    <property type="match status" value="1"/>
</dbReference>
<dbReference type="CDD" id="cd00207">
    <property type="entry name" value="fer2"/>
    <property type="match status" value="1"/>
</dbReference>
<dbReference type="SUPFAM" id="SSF47741">
    <property type="entry name" value="CO dehydrogenase ISP C-domain like"/>
    <property type="match status" value="1"/>
</dbReference>
<gene>
    <name evidence="7" type="ORF">FGG12_01930</name>
    <name evidence="8" type="ORF">M5D45_06885</name>
</gene>
<evidence type="ECO:0000313" key="10">
    <source>
        <dbReference type="Proteomes" id="UP001056132"/>
    </source>
</evidence>
<evidence type="ECO:0000256" key="4">
    <source>
        <dbReference type="ARBA" id="ARBA00023004"/>
    </source>
</evidence>
<dbReference type="EMBL" id="CP097330">
    <property type="protein sequence ID" value="URF05523.1"/>
    <property type="molecule type" value="Genomic_DNA"/>
</dbReference>
<dbReference type="InterPro" id="IPR036884">
    <property type="entry name" value="2Fe-2S-bd_dom_sf"/>
</dbReference>
<dbReference type="InterPro" id="IPR001041">
    <property type="entry name" value="2Fe-2S_ferredoxin-type"/>
</dbReference>